<feature type="compositionally biased region" description="Polar residues" evidence="6">
    <location>
        <begin position="414"/>
        <end position="425"/>
    </location>
</feature>
<dbReference type="Proteomes" id="UP000502998">
    <property type="component" value="Chromosome"/>
</dbReference>
<dbReference type="PANTHER" id="PTHR30572">
    <property type="entry name" value="MEMBRANE COMPONENT OF TRANSPORTER-RELATED"/>
    <property type="match status" value="1"/>
</dbReference>
<protein>
    <submittedName>
        <fullName evidence="10">ABC transporter permease</fullName>
    </submittedName>
</protein>
<dbReference type="InterPro" id="IPR050250">
    <property type="entry name" value="Macrolide_Exporter_MacB"/>
</dbReference>
<keyword evidence="11" id="KW-1185">Reference proteome</keyword>
<dbReference type="InterPro" id="IPR025857">
    <property type="entry name" value="MacB_PCD"/>
</dbReference>
<organism evidence="10 11">
    <name type="scientific">Enterococcus saigonensis</name>
    <dbReference type="NCBI Taxonomy" id="1805431"/>
    <lineage>
        <taxon>Bacteria</taxon>
        <taxon>Bacillati</taxon>
        <taxon>Bacillota</taxon>
        <taxon>Bacilli</taxon>
        <taxon>Lactobacillales</taxon>
        <taxon>Enterococcaceae</taxon>
        <taxon>Enterococcus</taxon>
    </lineage>
</organism>
<evidence type="ECO:0000313" key="11">
    <source>
        <dbReference type="Proteomes" id="UP000502998"/>
    </source>
</evidence>
<feature type="transmembrane region" description="Helical" evidence="7">
    <location>
        <begin position="462"/>
        <end position="485"/>
    </location>
</feature>
<comment type="subcellular location">
    <subcellularLocation>
        <location evidence="1">Cell membrane</location>
        <topology evidence="1">Multi-pass membrane protein</topology>
    </subcellularLocation>
</comment>
<reference evidence="10 11" key="1">
    <citation type="submission" date="2020-02" db="EMBL/GenBank/DDBJ databases">
        <title>Characterization of vanA genotype vancomycin-resistant Enterococcus saigonensis VE80.</title>
        <authorList>
            <person name="Harada T."/>
            <person name="Motooka D."/>
            <person name="Nakamura S."/>
            <person name="Yamamoto Y."/>
            <person name="Kawahara R."/>
            <person name="Kawatsu K."/>
        </authorList>
    </citation>
    <scope>NUCLEOTIDE SEQUENCE [LARGE SCALE GENOMIC DNA]</scope>
    <source>
        <strain evidence="10 11">VE80</strain>
    </source>
</reference>
<keyword evidence="3 7" id="KW-0812">Transmembrane</keyword>
<evidence type="ECO:0000256" key="4">
    <source>
        <dbReference type="ARBA" id="ARBA00022989"/>
    </source>
</evidence>
<dbReference type="Pfam" id="PF02687">
    <property type="entry name" value="FtsX"/>
    <property type="match status" value="1"/>
</dbReference>
<gene>
    <name evidence="10" type="ORF">EsVE80_20880</name>
</gene>
<dbReference type="Pfam" id="PF12704">
    <property type="entry name" value="MacB_PCD"/>
    <property type="match status" value="1"/>
</dbReference>
<feature type="domain" description="MacB-like periplasmic core" evidence="9">
    <location>
        <begin position="136"/>
        <end position="296"/>
    </location>
</feature>
<dbReference type="PANTHER" id="PTHR30572:SF9">
    <property type="entry name" value="ABC TRANSPORTER PERMEASE PROTEIN"/>
    <property type="match status" value="1"/>
</dbReference>
<feature type="transmembrane region" description="Helical" evidence="7">
    <location>
        <begin position="330"/>
        <end position="350"/>
    </location>
</feature>
<evidence type="ECO:0000256" key="1">
    <source>
        <dbReference type="ARBA" id="ARBA00004651"/>
    </source>
</evidence>
<evidence type="ECO:0000259" key="9">
    <source>
        <dbReference type="Pfam" id="PF12704"/>
    </source>
</evidence>
<proteinExistence type="predicted"/>
<evidence type="ECO:0000256" key="6">
    <source>
        <dbReference type="SAM" id="MobiDB-lite"/>
    </source>
</evidence>
<dbReference type="InterPro" id="IPR003838">
    <property type="entry name" value="ABC3_permease_C"/>
</dbReference>
<feature type="compositionally biased region" description="Acidic residues" evidence="6">
    <location>
        <begin position="128"/>
        <end position="143"/>
    </location>
</feature>
<dbReference type="EMBL" id="AP022822">
    <property type="protein sequence ID" value="BCA86565.1"/>
    <property type="molecule type" value="Genomic_DNA"/>
</dbReference>
<dbReference type="GO" id="GO:0005886">
    <property type="term" value="C:plasma membrane"/>
    <property type="evidence" value="ECO:0007669"/>
    <property type="project" value="UniProtKB-SubCell"/>
</dbReference>
<keyword evidence="2" id="KW-1003">Cell membrane</keyword>
<evidence type="ECO:0000256" key="2">
    <source>
        <dbReference type="ARBA" id="ARBA00022475"/>
    </source>
</evidence>
<evidence type="ECO:0000256" key="7">
    <source>
        <dbReference type="SAM" id="Phobius"/>
    </source>
</evidence>
<evidence type="ECO:0000256" key="5">
    <source>
        <dbReference type="ARBA" id="ARBA00023136"/>
    </source>
</evidence>
<name>A0A679IM13_9ENTE</name>
<evidence type="ECO:0000313" key="10">
    <source>
        <dbReference type="EMBL" id="BCA86565.1"/>
    </source>
</evidence>
<dbReference type="KEGG" id="esg:EsVE80_20880"/>
<feature type="region of interest" description="Disordered" evidence="6">
    <location>
        <begin position="414"/>
        <end position="439"/>
    </location>
</feature>
<feature type="domain" description="ABC3 transporter permease C-terminal" evidence="8">
    <location>
        <begin position="330"/>
        <end position="489"/>
    </location>
</feature>
<feature type="region of interest" description="Disordered" evidence="6">
    <location>
        <begin position="118"/>
        <end position="152"/>
    </location>
</feature>
<dbReference type="RefSeq" id="WP_173103698.1">
    <property type="nucleotide sequence ID" value="NZ_AP022822.1"/>
</dbReference>
<dbReference type="AlphaFoldDB" id="A0A679IM13"/>
<keyword evidence="4 7" id="KW-1133">Transmembrane helix</keyword>
<feature type="transmembrane region" description="Helical" evidence="7">
    <location>
        <begin position="370"/>
        <end position="391"/>
    </location>
</feature>
<dbReference type="GO" id="GO:0022857">
    <property type="term" value="F:transmembrane transporter activity"/>
    <property type="evidence" value="ECO:0007669"/>
    <property type="project" value="TreeGrafter"/>
</dbReference>
<sequence>MNFFKRAYQSLWAKKGRSILLIAVFSAILIFVLAGLTIKSAAEVASENAKKSIGATVTLTTNREKMFEQHKTSEGEDSRPEPGNFEMTPVKIEDAKKIAALSGVKDYSFEVSTSAAKSTGIEPISTEENQDQEDKEDESEEENGFSMPAGGKIEKISQGDFQITGVSTSETYNSFAQGTAKIIEGQSITTEDESSNNVLIESALAKANGLAVGDTFKLKDSDDKAVTLKIKGIYETSDSGTSMGMRFNFMNPANTIFTSYTLANRLKGSESTDTIDSALYNLSDPKNMDSFVAKANKLIDTDTYSIQTNDQMYQQMAQPLDNVAKFAQNIIILVALAGIIILTLIVMLTIRERRYEIGVLLSLGEARVKVILQFFTEIFICMLFALLLATASGNLVGNVVGNQLLEQQNQTTQVASNQPAANQNRGARPEEAPGKQNGKFASMMTSNKAVQELKIKVSPTEIASLVGMGLLISMGAILLASIGIFRLNPKEILVS</sequence>
<evidence type="ECO:0000256" key="3">
    <source>
        <dbReference type="ARBA" id="ARBA00022692"/>
    </source>
</evidence>
<evidence type="ECO:0000259" key="8">
    <source>
        <dbReference type="Pfam" id="PF02687"/>
    </source>
</evidence>
<accession>A0A679IM13</accession>
<keyword evidence="5 7" id="KW-0472">Membrane</keyword>